<dbReference type="InterPro" id="IPR013083">
    <property type="entry name" value="Znf_RING/FYVE/PHD"/>
</dbReference>
<dbReference type="PROSITE" id="PS50011">
    <property type="entry name" value="PROTEIN_KINASE_DOM"/>
    <property type="match status" value="1"/>
</dbReference>
<dbReference type="Pfam" id="PF00582">
    <property type="entry name" value="Usp"/>
    <property type="match status" value="1"/>
</dbReference>
<dbReference type="InterPro" id="IPR006016">
    <property type="entry name" value="UspA"/>
</dbReference>
<comment type="pathway">
    <text evidence="3">Protein modification; protein ubiquitination.</text>
</comment>
<evidence type="ECO:0000259" key="14">
    <source>
        <dbReference type="PROSITE" id="PS51698"/>
    </source>
</evidence>
<keyword evidence="8 15" id="KW-0418">Kinase</keyword>
<dbReference type="SMART" id="SM00220">
    <property type="entry name" value="S_TKc"/>
    <property type="match status" value="1"/>
</dbReference>
<dbReference type="InterPro" id="IPR014729">
    <property type="entry name" value="Rossmann-like_a/b/a_fold"/>
</dbReference>
<keyword evidence="16" id="KW-1185">Reference proteome</keyword>
<dbReference type="InterPro" id="IPR003613">
    <property type="entry name" value="Ubox_domain"/>
</dbReference>
<dbReference type="GO" id="GO:0016567">
    <property type="term" value="P:protein ubiquitination"/>
    <property type="evidence" value="ECO:0007669"/>
    <property type="project" value="InterPro"/>
</dbReference>
<evidence type="ECO:0000256" key="1">
    <source>
        <dbReference type="ARBA" id="ARBA00000900"/>
    </source>
</evidence>
<evidence type="ECO:0000256" key="11">
    <source>
        <dbReference type="PROSITE-ProRule" id="PRU10141"/>
    </source>
</evidence>
<comment type="catalytic activity">
    <reaction evidence="1">
        <text>S-ubiquitinyl-[E2 ubiquitin-conjugating enzyme]-L-cysteine + [acceptor protein]-L-lysine = [E2 ubiquitin-conjugating enzyme]-L-cysteine + N(6)-ubiquitinyl-[acceptor protein]-L-lysine.</text>
        <dbReference type="EC" id="2.3.2.27"/>
    </reaction>
</comment>
<dbReference type="CDD" id="cd16655">
    <property type="entry name" value="RING-Ubox_WDSUB1-like"/>
    <property type="match status" value="1"/>
</dbReference>
<feature type="binding site" evidence="11">
    <location>
        <position position="437"/>
    </location>
    <ligand>
        <name>ATP</name>
        <dbReference type="ChEBI" id="CHEBI:30616"/>
    </ligand>
</feature>
<keyword evidence="6" id="KW-0808">Transferase</keyword>
<evidence type="ECO:0000256" key="2">
    <source>
        <dbReference type="ARBA" id="ARBA00003861"/>
    </source>
</evidence>
<dbReference type="SUPFAM" id="SSF52402">
    <property type="entry name" value="Adenine nucleotide alpha hydrolases-like"/>
    <property type="match status" value="1"/>
</dbReference>
<dbReference type="PROSITE" id="PS00108">
    <property type="entry name" value="PROTEIN_KINASE_ST"/>
    <property type="match status" value="1"/>
</dbReference>
<dbReference type="Gene3D" id="3.30.200.20">
    <property type="entry name" value="Phosphorylase Kinase, domain 1"/>
    <property type="match status" value="1"/>
</dbReference>
<evidence type="ECO:0000256" key="12">
    <source>
        <dbReference type="SAM" id="Coils"/>
    </source>
</evidence>
<keyword evidence="7 11" id="KW-0547">Nucleotide-binding</keyword>
<gene>
    <name evidence="15" type="ORF">RJ641_025901</name>
</gene>
<evidence type="ECO:0000256" key="10">
    <source>
        <dbReference type="ARBA" id="ARBA00022840"/>
    </source>
</evidence>
<dbReference type="GO" id="GO:0061630">
    <property type="term" value="F:ubiquitin protein ligase activity"/>
    <property type="evidence" value="ECO:0007669"/>
    <property type="project" value="UniProtKB-EC"/>
</dbReference>
<proteinExistence type="predicted"/>
<evidence type="ECO:0000256" key="6">
    <source>
        <dbReference type="ARBA" id="ARBA00022679"/>
    </source>
</evidence>
<feature type="domain" description="Protein kinase" evidence="13">
    <location>
        <begin position="410"/>
        <end position="678"/>
    </location>
</feature>
<feature type="coiled-coil region" evidence="12">
    <location>
        <begin position="336"/>
        <end position="382"/>
    </location>
</feature>
<dbReference type="InterPro" id="IPR001245">
    <property type="entry name" value="Ser-Thr/Tyr_kinase_cat_dom"/>
</dbReference>
<protein>
    <recommendedName>
        <fullName evidence="4">RING-type E3 ubiquitin transferase</fullName>
        <ecNumber evidence="4">2.3.2.27</ecNumber>
    </recommendedName>
</protein>
<keyword evidence="10 11" id="KW-0067">ATP-binding</keyword>
<dbReference type="InterPro" id="IPR051348">
    <property type="entry name" value="U-box_ubiquitin_ligases"/>
</dbReference>
<dbReference type="PROSITE" id="PS00107">
    <property type="entry name" value="PROTEIN_KINASE_ATP"/>
    <property type="match status" value="1"/>
</dbReference>
<evidence type="ECO:0000256" key="9">
    <source>
        <dbReference type="ARBA" id="ARBA00022786"/>
    </source>
</evidence>
<organism evidence="15 16">
    <name type="scientific">Dillenia turbinata</name>
    <dbReference type="NCBI Taxonomy" id="194707"/>
    <lineage>
        <taxon>Eukaryota</taxon>
        <taxon>Viridiplantae</taxon>
        <taxon>Streptophyta</taxon>
        <taxon>Embryophyta</taxon>
        <taxon>Tracheophyta</taxon>
        <taxon>Spermatophyta</taxon>
        <taxon>Magnoliopsida</taxon>
        <taxon>eudicotyledons</taxon>
        <taxon>Gunneridae</taxon>
        <taxon>Pentapetalae</taxon>
        <taxon>Dilleniales</taxon>
        <taxon>Dilleniaceae</taxon>
        <taxon>Dillenia</taxon>
    </lineage>
</organism>
<dbReference type="SUPFAM" id="SSF56112">
    <property type="entry name" value="Protein kinase-like (PK-like)"/>
    <property type="match status" value="1"/>
</dbReference>
<sequence length="743" mass="83332">MSVIDGETPTVAVAVQGDGTSTGRGSRRALRWALDNLSTQSHRLILVHVMPSITSVPTPCMKFSLSAPGTCIPVEELDANVVAMYVQDRRADYQSVFYPFKKLCKTQKVETLLLEDNNPATALVKYASECDIKSLVLGSKSSNCILRKLRGPGVPSTVLKNAPDTCDVYVVSRRRTITKLAKTTSYREAIPSQNELAIGARCPKDQKSLLNLPCSLEARVEEMLSVPQRLELRYPNSYISTSVGSLESDYQNLGALNLQTEIASQCGSIASTDTEQADVQAEVEKLRLELRNTVAMYNRVCEDLVHVHSKVRLLSAECFEEESRVNAALEREEILRKIASEEKAKHLEAVKELEMAKNKFAKEAYERQIAEQSALKESLEKQKIVDALFSDDKRYRRYSREEIEVATDEFSETKMIGEGAYGKVYKCSLDHTPVAVKVIHPGGSDKREEYLRESGCLVYEYMENGSLEDYIHHRSGKPALPWFVRFRIVYEVACGLAFLHGSKPEPIIHRDLKPGNILLGRNFVSKIGDVGMAKIIKDIVPDNITEYRDSILAGTLFYMDPEYQRTGTVRPKSDLFAFGVITLQLLAARHPNGLIPLVEDAIAKGSLASVIDDSITDWPLAETEELAKIALKCSRLRCRDRPDLDTEVLPVLKKLADIADASRKIGNHSIYAPSHYFCPILQEVMHNPHIAADGFTYEHRAIKAWLEKHKISPVTKLRFQHTMLTPNHTLRSAIQGWRSRIKL</sequence>
<keyword evidence="12" id="KW-0175">Coiled coil</keyword>
<dbReference type="PROSITE" id="PS51698">
    <property type="entry name" value="U_BOX"/>
    <property type="match status" value="1"/>
</dbReference>
<dbReference type="SMART" id="SM00504">
    <property type="entry name" value="Ubox"/>
    <property type="match status" value="1"/>
</dbReference>
<comment type="function">
    <text evidence="2">Functions as an E3 ubiquitin ligase.</text>
</comment>
<evidence type="ECO:0000259" key="13">
    <source>
        <dbReference type="PROSITE" id="PS50011"/>
    </source>
</evidence>
<dbReference type="EC" id="2.3.2.27" evidence="4"/>
<evidence type="ECO:0000256" key="3">
    <source>
        <dbReference type="ARBA" id="ARBA00004906"/>
    </source>
</evidence>
<dbReference type="InterPro" id="IPR011009">
    <property type="entry name" value="Kinase-like_dom_sf"/>
</dbReference>
<dbReference type="Proteomes" id="UP001370490">
    <property type="component" value="Unassembled WGS sequence"/>
</dbReference>
<feature type="domain" description="U-box" evidence="14">
    <location>
        <begin position="671"/>
        <end position="743"/>
    </location>
</feature>
<evidence type="ECO:0000313" key="15">
    <source>
        <dbReference type="EMBL" id="KAK6944799.1"/>
    </source>
</evidence>
<dbReference type="InterPro" id="IPR008271">
    <property type="entry name" value="Ser/Thr_kinase_AS"/>
</dbReference>
<evidence type="ECO:0000256" key="8">
    <source>
        <dbReference type="ARBA" id="ARBA00022777"/>
    </source>
</evidence>
<dbReference type="AlphaFoldDB" id="A0AAN8W2C6"/>
<dbReference type="CDD" id="cd01989">
    <property type="entry name" value="USP_STK_Ubox_N"/>
    <property type="match status" value="1"/>
</dbReference>
<evidence type="ECO:0000256" key="4">
    <source>
        <dbReference type="ARBA" id="ARBA00012483"/>
    </source>
</evidence>
<accession>A0AAN8W2C6</accession>
<dbReference type="GO" id="GO:0005524">
    <property type="term" value="F:ATP binding"/>
    <property type="evidence" value="ECO:0007669"/>
    <property type="project" value="UniProtKB-UniRule"/>
</dbReference>
<evidence type="ECO:0000313" key="16">
    <source>
        <dbReference type="Proteomes" id="UP001370490"/>
    </source>
</evidence>
<reference evidence="15 16" key="1">
    <citation type="submission" date="2023-12" db="EMBL/GenBank/DDBJ databases">
        <title>A high-quality genome assembly for Dillenia turbinata (Dilleniales).</title>
        <authorList>
            <person name="Chanderbali A."/>
        </authorList>
    </citation>
    <scope>NUCLEOTIDE SEQUENCE [LARGE SCALE GENOMIC DNA]</scope>
    <source>
        <strain evidence="15">LSX21</strain>
        <tissue evidence="15">Leaf</tissue>
    </source>
</reference>
<dbReference type="InterPro" id="IPR000719">
    <property type="entry name" value="Prot_kinase_dom"/>
</dbReference>
<dbReference type="PANTHER" id="PTHR45647">
    <property type="entry name" value="OS02G0152300 PROTEIN"/>
    <property type="match status" value="1"/>
</dbReference>
<dbReference type="Pfam" id="PF07714">
    <property type="entry name" value="PK_Tyr_Ser-Thr"/>
    <property type="match status" value="1"/>
</dbReference>
<dbReference type="PANTHER" id="PTHR45647:SF65">
    <property type="entry name" value="U-BOX DOMAIN-CONTAINING PROTEIN KINASE FAMILY PROTEIN"/>
    <property type="match status" value="1"/>
</dbReference>
<comment type="caution">
    <text evidence="15">The sequence shown here is derived from an EMBL/GenBank/DDBJ whole genome shotgun (WGS) entry which is preliminary data.</text>
</comment>
<keyword evidence="5" id="KW-0723">Serine/threonine-protein kinase</keyword>
<dbReference type="Gene3D" id="1.10.510.10">
    <property type="entry name" value="Transferase(Phosphotransferase) domain 1"/>
    <property type="match status" value="1"/>
</dbReference>
<dbReference type="EMBL" id="JBAMMX010000003">
    <property type="protein sequence ID" value="KAK6944799.1"/>
    <property type="molecule type" value="Genomic_DNA"/>
</dbReference>
<dbReference type="Gene3D" id="3.40.50.620">
    <property type="entry name" value="HUPs"/>
    <property type="match status" value="1"/>
</dbReference>
<keyword evidence="9" id="KW-0833">Ubl conjugation pathway</keyword>
<dbReference type="Gene3D" id="3.30.40.10">
    <property type="entry name" value="Zinc/RING finger domain, C3HC4 (zinc finger)"/>
    <property type="match status" value="1"/>
</dbReference>
<dbReference type="Pfam" id="PF04564">
    <property type="entry name" value="U-box"/>
    <property type="match status" value="1"/>
</dbReference>
<dbReference type="SUPFAM" id="SSF57850">
    <property type="entry name" value="RING/U-box"/>
    <property type="match status" value="1"/>
</dbReference>
<name>A0AAN8W2C6_9MAGN</name>
<dbReference type="InterPro" id="IPR017441">
    <property type="entry name" value="Protein_kinase_ATP_BS"/>
</dbReference>
<evidence type="ECO:0000256" key="5">
    <source>
        <dbReference type="ARBA" id="ARBA00022527"/>
    </source>
</evidence>
<dbReference type="GO" id="GO:0004674">
    <property type="term" value="F:protein serine/threonine kinase activity"/>
    <property type="evidence" value="ECO:0007669"/>
    <property type="project" value="UniProtKB-KW"/>
</dbReference>
<evidence type="ECO:0000256" key="7">
    <source>
        <dbReference type="ARBA" id="ARBA00022741"/>
    </source>
</evidence>